<gene>
    <name evidence="1" type="ORF">HannXRQ_Chr10g0302001</name>
</gene>
<dbReference type="AlphaFoldDB" id="A0A251TKX6"/>
<proteinExistence type="predicted"/>
<keyword evidence="2" id="KW-1185">Reference proteome</keyword>
<evidence type="ECO:0000313" key="2">
    <source>
        <dbReference type="Proteomes" id="UP000215914"/>
    </source>
</evidence>
<sequence length="59" mass="6430">MNLSRSNTRSTGLTARSAVELFVLGCTGITRCVSSGMNKLDNQSISTKFQKSRGPPRRL</sequence>
<organism evidence="1 2">
    <name type="scientific">Helianthus annuus</name>
    <name type="common">Common sunflower</name>
    <dbReference type="NCBI Taxonomy" id="4232"/>
    <lineage>
        <taxon>Eukaryota</taxon>
        <taxon>Viridiplantae</taxon>
        <taxon>Streptophyta</taxon>
        <taxon>Embryophyta</taxon>
        <taxon>Tracheophyta</taxon>
        <taxon>Spermatophyta</taxon>
        <taxon>Magnoliopsida</taxon>
        <taxon>eudicotyledons</taxon>
        <taxon>Gunneridae</taxon>
        <taxon>Pentapetalae</taxon>
        <taxon>asterids</taxon>
        <taxon>campanulids</taxon>
        <taxon>Asterales</taxon>
        <taxon>Asteraceae</taxon>
        <taxon>Asteroideae</taxon>
        <taxon>Heliantheae alliance</taxon>
        <taxon>Heliantheae</taxon>
        <taxon>Helianthus</taxon>
    </lineage>
</organism>
<reference evidence="2" key="1">
    <citation type="journal article" date="2017" name="Nature">
        <title>The sunflower genome provides insights into oil metabolism, flowering and Asterid evolution.</title>
        <authorList>
            <person name="Badouin H."/>
            <person name="Gouzy J."/>
            <person name="Grassa C.J."/>
            <person name="Murat F."/>
            <person name="Staton S.E."/>
            <person name="Cottret L."/>
            <person name="Lelandais-Briere C."/>
            <person name="Owens G.L."/>
            <person name="Carrere S."/>
            <person name="Mayjonade B."/>
            <person name="Legrand L."/>
            <person name="Gill N."/>
            <person name="Kane N.C."/>
            <person name="Bowers J.E."/>
            <person name="Hubner S."/>
            <person name="Bellec A."/>
            <person name="Berard A."/>
            <person name="Berges H."/>
            <person name="Blanchet N."/>
            <person name="Boniface M.C."/>
            <person name="Brunel D."/>
            <person name="Catrice O."/>
            <person name="Chaidir N."/>
            <person name="Claudel C."/>
            <person name="Donnadieu C."/>
            <person name="Faraut T."/>
            <person name="Fievet G."/>
            <person name="Helmstetter N."/>
            <person name="King M."/>
            <person name="Knapp S.J."/>
            <person name="Lai Z."/>
            <person name="Le Paslier M.C."/>
            <person name="Lippi Y."/>
            <person name="Lorenzon L."/>
            <person name="Mandel J.R."/>
            <person name="Marage G."/>
            <person name="Marchand G."/>
            <person name="Marquand E."/>
            <person name="Bret-Mestries E."/>
            <person name="Morien E."/>
            <person name="Nambeesan S."/>
            <person name="Nguyen T."/>
            <person name="Pegot-Espagnet P."/>
            <person name="Pouilly N."/>
            <person name="Raftis F."/>
            <person name="Sallet E."/>
            <person name="Schiex T."/>
            <person name="Thomas J."/>
            <person name="Vandecasteele C."/>
            <person name="Vares D."/>
            <person name="Vear F."/>
            <person name="Vautrin S."/>
            <person name="Crespi M."/>
            <person name="Mangin B."/>
            <person name="Burke J.M."/>
            <person name="Salse J."/>
            <person name="Munos S."/>
            <person name="Vincourt P."/>
            <person name="Rieseberg L.H."/>
            <person name="Langlade N.B."/>
        </authorList>
    </citation>
    <scope>NUCLEOTIDE SEQUENCE [LARGE SCALE GENOMIC DNA]</scope>
    <source>
        <strain evidence="2">cv. SF193</strain>
    </source>
</reference>
<dbReference type="Proteomes" id="UP000215914">
    <property type="component" value="Chromosome 10"/>
</dbReference>
<name>A0A251TKX6_HELAN</name>
<dbReference type="InParanoid" id="A0A251TKX6"/>
<evidence type="ECO:0000313" key="1">
    <source>
        <dbReference type="EMBL" id="OTG11730.1"/>
    </source>
</evidence>
<accession>A0A251TKX6</accession>
<protein>
    <submittedName>
        <fullName evidence="1">Uncharacterized protein</fullName>
    </submittedName>
</protein>
<dbReference type="EMBL" id="CM007899">
    <property type="protein sequence ID" value="OTG11730.1"/>
    <property type="molecule type" value="Genomic_DNA"/>
</dbReference>